<evidence type="ECO:0000313" key="6">
    <source>
        <dbReference type="Proteomes" id="UP000663841"/>
    </source>
</evidence>
<feature type="transmembrane region" description="Helical" evidence="2">
    <location>
        <begin position="450"/>
        <end position="470"/>
    </location>
</feature>
<comment type="caution">
    <text evidence="5">The sequence shown here is derived from an EMBL/GenBank/DDBJ whole genome shotgun (WGS) entry which is preliminary data.</text>
</comment>
<evidence type="ECO:0000256" key="2">
    <source>
        <dbReference type="SAM" id="Phobius"/>
    </source>
</evidence>
<reference evidence="5" key="1">
    <citation type="submission" date="2021-01" db="EMBL/GenBank/DDBJ databases">
        <authorList>
            <person name="Kaushik A."/>
        </authorList>
    </citation>
    <scope>NUCLEOTIDE SEQUENCE</scope>
    <source>
        <strain evidence="5">AG3-T5</strain>
    </source>
</reference>
<feature type="compositionally biased region" description="Polar residues" evidence="1">
    <location>
        <begin position="654"/>
        <end position="678"/>
    </location>
</feature>
<evidence type="ECO:0000313" key="5">
    <source>
        <dbReference type="EMBL" id="CAE6471918.1"/>
    </source>
</evidence>
<organism evidence="5 6">
    <name type="scientific">Rhizoctonia solani</name>
    <dbReference type="NCBI Taxonomy" id="456999"/>
    <lineage>
        <taxon>Eukaryota</taxon>
        <taxon>Fungi</taxon>
        <taxon>Dikarya</taxon>
        <taxon>Basidiomycota</taxon>
        <taxon>Agaricomycotina</taxon>
        <taxon>Agaricomycetes</taxon>
        <taxon>Cantharellales</taxon>
        <taxon>Ceratobasidiaceae</taxon>
        <taxon>Rhizoctonia</taxon>
    </lineage>
</organism>
<evidence type="ECO:0000256" key="3">
    <source>
        <dbReference type="SAM" id="SignalP"/>
    </source>
</evidence>
<dbReference type="InterPro" id="IPR006644">
    <property type="entry name" value="Cadg"/>
</dbReference>
<feature type="signal peptide" evidence="3">
    <location>
        <begin position="1"/>
        <end position="17"/>
    </location>
</feature>
<feature type="region of interest" description="Disordered" evidence="1">
    <location>
        <begin position="620"/>
        <end position="721"/>
    </location>
</feature>
<dbReference type="Proteomes" id="UP000663841">
    <property type="component" value="Unassembled WGS sequence"/>
</dbReference>
<dbReference type="Pfam" id="PF05345">
    <property type="entry name" value="He_PIG"/>
    <property type="match status" value="1"/>
</dbReference>
<feature type="domain" description="Dystroglycan-type cadherin-like" evidence="4">
    <location>
        <begin position="133"/>
        <end position="229"/>
    </location>
</feature>
<evidence type="ECO:0000259" key="4">
    <source>
        <dbReference type="SMART" id="SM00736"/>
    </source>
</evidence>
<dbReference type="Gene3D" id="2.60.40.10">
    <property type="entry name" value="Immunoglobulins"/>
    <property type="match status" value="4"/>
</dbReference>
<evidence type="ECO:0000256" key="1">
    <source>
        <dbReference type="SAM" id="MobiDB-lite"/>
    </source>
</evidence>
<feature type="domain" description="Dystroglycan-type cadherin-like" evidence="4">
    <location>
        <begin position="16"/>
        <end position="107"/>
    </location>
</feature>
<sequence>MHFTSVLLALLPVAAHAALPLSKQHPLIARVDQPYSWTISPLTFDNANSSTISLRKSPDWLIYDNATSTFRGTPTLKDAGVTTVRIHNQFGESDRFQLCVSELPPPTVNIPLESQLVPGNPSISSGFTFSTPNIGVRVPPKWSFSIGFDGATFTTPDERNIYYDATLVNGLPLPGWIVFNNQTLTFDGVAPPMNRSPGLSIVLHGSDRWGFGAIQAQFDLVIGPRTHLLGVDGKVGLETVNVTGGIPFTHSIKTFGGLTVDGVPVVAANISHVEVNVSSVPWAVFDNSTRVLSGLPPLSAVGNSGFVFPVSITSDYNDTVDTSISLAVFAPYFISTSILPVAVTAGIPMAFSLKDHIANGHSTSVTIVPEYIPRAASSWLSYDASNTTLSGIVPRSANYNEVNITFSATDLETRTVSTISLLLSISYNATYGPEVWDRQGRSVNHRARTAIVVIFSVIGGAILVCCLLALCRRYCGAQEPREDDESSSQWKGQDATQLDARYIDPTEKVMRGTGLSRASDETFTSEDGYKLPLSVVVPPGSNNANFGPRSTSHNGVHILKRLLASSKRKLQYQGLGSQSGKIRRSQISRPTLINEHTLEHTQNMLLEDRRPSYDTRKNLIKHGEGRVPEISSNAPSSEWSRVELEAQGGPPRENLTQATVHRNSQVVSESDESSLTSTPRRRSDFLPPRDQRQRMEESERPRTTGSGQVHCITPSGSSGTINDELKEAAVIATAARQVLPSVVSTSSIDRSVVRSSMDSAHSASLNKKRSSPSSPGSMSITGVRRPRLVQLNSEKRVPTSNEGASTSRNRSQKAVVGSSSQASANSNESNKINQDKRLSLGIRYLPSLGDGADMGSAVFYMTPSVGKSPSPVVELGKSPVVPNQRVESTTGPSLTSLGVNAISTLSVIPTRKSYRQSRIRIGDSFGISIPFEIIPARGAELSVRQQNGELVPAWIQFDQRDVELWGVPSKEHLGIHLLEIVEGTDEGQRVVARMSLEVVEWD</sequence>
<keyword evidence="2" id="KW-1133">Transmembrane helix</keyword>
<feature type="compositionally biased region" description="Basic and acidic residues" evidence="1">
    <location>
        <begin position="681"/>
        <end position="702"/>
    </location>
</feature>
<keyword evidence="2" id="KW-0812">Transmembrane</keyword>
<feature type="compositionally biased region" description="Polar residues" evidence="1">
    <location>
        <begin position="630"/>
        <end position="639"/>
    </location>
</feature>
<dbReference type="GO" id="GO:0016020">
    <property type="term" value="C:membrane"/>
    <property type="evidence" value="ECO:0007669"/>
    <property type="project" value="InterPro"/>
</dbReference>
<gene>
    <name evidence="5" type="ORF">RDB_LOCUS178828</name>
</gene>
<dbReference type="SUPFAM" id="SSF49313">
    <property type="entry name" value="Cadherin-like"/>
    <property type="match status" value="4"/>
</dbReference>
<feature type="compositionally biased region" description="Polar residues" evidence="1">
    <location>
        <begin position="750"/>
        <end position="765"/>
    </location>
</feature>
<dbReference type="GO" id="GO:0005509">
    <property type="term" value="F:calcium ion binding"/>
    <property type="evidence" value="ECO:0007669"/>
    <property type="project" value="InterPro"/>
</dbReference>
<keyword evidence="2" id="KW-0472">Membrane</keyword>
<dbReference type="InterPro" id="IPR013783">
    <property type="entry name" value="Ig-like_fold"/>
</dbReference>
<feature type="compositionally biased region" description="Low complexity" evidence="1">
    <location>
        <begin position="812"/>
        <end position="831"/>
    </location>
</feature>
<feature type="transmembrane region" description="Helical" evidence="2">
    <location>
        <begin position="329"/>
        <end position="351"/>
    </location>
</feature>
<feature type="compositionally biased region" description="Polar residues" evidence="1">
    <location>
        <begin position="798"/>
        <end position="809"/>
    </location>
</feature>
<dbReference type="InterPro" id="IPR015919">
    <property type="entry name" value="Cadherin-like_sf"/>
</dbReference>
<feature type="region of interest" description="Disordered" evidence="1">
    <location>
        <begin position="750"/>
        <end position="832"/>
    </location>
</feature>
<protein>
    <recommendedName>
        <fullName evidence="4">Dystroglycan-type cadherin-like domain-containing protein</fullName>
    </recommendedName>
</protein>
<keyword evidence="3" id="KW-0732">Signal</keyword>
<dbReference type="AlphaFoldDB" id="A0A8H3GYP5"/>
<dbReference type="EMBL" id="CAJMWW010000480">
    <property type="protein sequence ID" value="CAE6471918.1"/>
    <property type="molecule type" value="Genomic_DNA"/>
</dbReference>
<feature type="chain" id="PRO_5035002873" description="Dystroglycan-type cadherin-like domain-containing protein" evidence="3">
    <location>
        <begin position="18"/>
        <end position="1002"/>
    </location>
</feature>
<proteinExistence type="predicted"/>
<accession>A0A8H3GYP5</accession>
<name>A0A8H3GYP5_9AGAM</name>
<dbReference type="SMART" id="SM00736">
    <property type="entry name" value="CADG"/>
    <property type="match status" value="2"/>
</dbReference>